<evidence type="ECO:0000256" key="1">
    <source>
        <dbReference type="ARBA" id="ARBA00023239"/>
    </source>
</evidence>
<sequence>MSDLVMRGRAWVYPDNVAIDGDLMALEWALKRETRPEVLREHVFAGLDPDFPNRAKPGDIVVGGKRFAQGNPHIQGMIGLKGCGVGLVAESIPVGSFRNALAAGLPVLPRCPGVRAMFENGEEIEVDFAAARLRNLTRGTEATFPPLGAHLQDMLRAGGWGPMFRRRLDAMAQA</sequence>
<keyword evidence="3" id="KW-1185">Reference proteome</keyword>
<evidence type="ECO:0000313" key="2">
    <source>
        <dbReference type="EMBL" id="SFK61004.1"/>
    </source>
</evidence>
<dbReference type="SUPFAM" id="SSF52016">
    <property type="entry name" value="LeuD/IlvD-like"/>
    <property type="match status" value="1"/>
</dbReference>
<dbReference type="AlphaFoldDB" id="A0A1I4AX36"/>
<dbReference type="EMBL" id="FOSQ01000004">
    <property type="protein sequence ID" value="SFK61004.1"/>
    <property type="molecule type" value="Genomic_DNA"/>
</dbReference>
<dbReference type="PANTHER" id="PTHR43345">
    <property type="entry name" value="3-ISOPROPYLMALATE DEHYDRATASE SMALL SUBUNIT 2-RELATED-RELATED"/>
    <property type="match status" value="1"/>
</dbReference>
<dbReference type="OrthoDB" id="9777465at2"/>
<dbReference type="InterPro" id="IPR050075">
    <property type="entry name" value="LeuD"/>
</dbReference>
<protein>
    <submittedName>
        <fullName evidence="2">3-isopropylmalate/(R)-2-methylmalate dehydratase small subunit</fullName>
    </submittedName>
</protein>
<dbReference type="Proteomes" id="UP000199473">
    <property type="component" value="Unassembled WGS sequence"/>
</dbReference>
<dbReference type="GO" id="GO:0016829">
    <property type="term" value="F:lyase activity"/>
    <property type="evidence" value="ECO:0007669"/>
    <property type="project" value="UniProtKB-KW"/>
</dbReference>
<dbReference type="Gene3D" id="3.20.19.10">
    <property type="entry name" value="Aconitase, domain 4"/>
    <property type="match status" value="1"/>
</dbReference>
<dbReference type="RefSeq" id="WP_092960312.1">
    <property type="nucleotide sequence ID" value="NZ_FOSQ01000004.1"/>
</dbReference>
<proteinExistence type="predicted"/>
<reference evidence="2 3" key="1">
    <citation type="submission" date="2016-10" db="EMBL/GenBank/DDBJ databases">
        <authorList>
            <person name="de Groot N.N."/>
        </authorList>
    </citation>
    <scope>NUCLEOTIDE SEQUENCE [LARGE SCALE GENOMIC DNA]</scope>
    <source>
        <strain evidence="2 3">DSM 19981</strain>
    </source>
</reference>
<accession>A0A1I4AX36</accession>
<dbReference type="STRING" id="1123062.SAMN02745775_104256"/>
<gene>
    <name evidence="2" type="ORF">SAMN02745775_104256</name>
</gene>
<name>A0A1I4AX36_9PROT</name>
<keyword evidence="1" id="KW-0456">Lyase</keyword>
<dbReference type="InterPro" id="IPR015928">
    <property type="entry name" value="Aconitase/3IPM_dehydase_swvl"/>
</dbReference>
<dbReference type="PANTHER" id="PTHR43345:SF2">
    <property type="entry name" value="3-ISOPROPYLMALATE DEHYDRATASE SMALL SUBUNIT 1"/>
    <property type="match status" value="1"/>
</dbReference>
<evidence type="ECO:0000313" key="3">
    <source>
        <dbReference type="Proteomes" id="UP000199473"/>
    </source>
</evidence>
<organism evidence="2 3">
    <name type="scientific">Falsiroseomonas stagni DSM 19981</name>
    <dbReference type="NCBI Taxonomy" id="1123062"/>
    <lineage>
        <taxon>Bacteria</taxon>
        <taxon>Pseudomonadati</taxon>
        <taxon>Pseudomonadota</taxon>
        <taxon>Alphaproteobacteria</taxon>
        <taxon>Acetobacterales</taxon>
        <taxon>Roseomonadaceae</taxon>
        <taxon>Falsiroseomonas</taxon>
    </lineage>
</organism>